<evidence type="ECO:0000259" key="9">
    <source>
        <dbReference type="Pfam" id="PF14067"/>
    </source>
</evidence>
<comment type="caution">
    <text evidence="10">The sequence shown here is derived from an EMBL/GenBank/DDBJ whole genome shotgun (WGS) entry which is preliminary data.</text>
</comment>
<feature type="transmembrane region" description="Helical" evidence="7">
    <location>
        <begin position="240"/>
        <end position="261"/>
    </location>
</feature>
<dbReference type="Proteomes" id="UP000029273">
    <property type="component" value="Unassembled WGS sequence"/>
</dbReference>
<feature type="transmembrane region" description="Helical" evidence="7">
    <location>
        <begin position="63"/>
        <end position="82"/>
    </location>
</feature>
<evidence type="ECO:0000256" key="6">
    <source>
        <dbReference type="ARBA" id="ARBA00023136"/>
    </source>
</evidence>
<keyword evidence="6 7" id="KW-0472">Membrane</keyword>
<feature type="transmembrane region" description="Helical" evidence="7">
    <location>
        <begin position="290"/>
        <end position="314"/>
    </location>
</feature>
<dbReference type="RefSeq" id="WP_038090733.1">
    <property type="nucleotide sequence ID" value="NZ_JQSG02000006.1"/>
</dbReference>
<dbReference type="InterPro" id="IPR032816">
    <property type="entry name" value="VTT_dom"/>
</dbReference>
<evidence type="ECO:0000313" key="11">
    <source>
        <dbReference type="Proteomes" id="UP000029273"/>
    </source>
</evidence>
<evidence type="ECO:0000256" key="4">
    <source>
        <dbReference type="ARBA" id="ARBA00022692"/>
    </source>
</evidence>
<organism evidence="10 11">
    <name type="scientific">Acidihalobacter prosperus</name>
    <dbReference type="NCBI Taxonomy" id="160660"/>
    <lineage>
        <taxon>Bacteria</taxon>
        <taxon>Pseudomonadati</taxon>
        <taxon>Pseudomonadota</taxon>
        <taxon>Gammaproteobacteria</taxon>
        <taxon>Chromatiales</taxon>
        <taxon>Ectothiorhodospiraceae</taxon>
        <taxon>Acidihalobacter</taxon>
    </lineage>
</organism>
<proteinExistence type="inferred from homology"/>
<dbReference type="GO" id="GO:0005886">
    <property type="term" value="C:plasma membrane"/>
    <property type="evidence" value="ECO:0007669"/>
    <property type="project" value="UniProtKB-SubCell"/>
</dbReference>
<dbReference type="PANTHER" id="PTHR30353:SF15">
    <property type="entry name" value="INNER MEMBRANE PROTEIN YABI"/>
    <property type="match status" value="1"/>
</dbReference>
<name>A0A1A6C203_9GAMM</name>
<reference evidence="10 11" key="1">
    <citation type="journal article" date="2014" name="Genome Announc.">
        <title>Draft Genome Sequence of the Iron-Oxidizing, Acidophilic, and Halotolerant 'Thiobacillus prosperus' Type Strain DSM 5130.</title>
        <authorList>
            <person name="Ossandon F.J."/>
            <person name="Cardenas J.P."/>
            <person name="Corbett M."/>
            <person name="Quatrini R."/>
            <person name="Holmes D.S."/>
            <person name="Watkin E."/>
        </authorList>
    </citation>
    <scope>NUCLEOTIDE SEQUENCE [LARGE SCALE GENOMIC DNA]</scope>
    <source>
        <strain evidence="10 11">DSM 5130</strain>
    </source>
</reference>
<evidence type="ECO:0000313" key="10">
    <source>
        <dbReference type="EMBL" id="OBS08579.1"/>
    </source>
</evidence>
<dbReference type="InterPro" id="IPR032818">
    <property type="entry name" value="DedA-like"/>
</dbReference>
<dbReference type="AlphaFoldDB" id="A0A1A6C203"/>
<sequence>MHAWLQLVVSWVADHPGLAGLVVFLVSLGESLAVVGLLIPGAAMMFAIGALVAAGALDLWTTLAAAVAGAVAGDSLSYWLGFHYRDQVHRLWPFSTHPQWLLSGERFIEKHGGKSVLLGRFVGPVRPIVPVVAGMMRMAPRRFLLANVSSALLWAPVYLAPGIGFGVVFDLFSRIALRLALLFGVMVALLWLTGWGVHRLHAWLVPRATAALAAIARQRARRPWLGRLAGLLIDPRSPDLGALAAAAVVLAVAGWGLHALAEGGAWQRADGAIFRYLAQMHSVSGDRAMAWLGGLGATGSLFAVAMWGGLWLAIQREWRQLLYWLAGSLLGLALLGLGAGGVLGAPVRLSASSAWQVSLYGLIALQTARRLRGDLRWLPYSLAGLLLSASGLARVYLGLEGFSGWLGGLLLGMAWVTLVGVAGLAHAGVERAVKGLLVGAVLAGLVGLAVDHPAPPARLAPVPPASVERQMSVAAWWQSGWRTLPARRRRLDGDDGELLNIQWAGTLAEISAFLGAHGWQVAPPLTPADALDWLLPGRDERQLPLLPRLHEGRAPALARIHAIKGDEARELVLRLWPSGVRLDGGREVWIGSLRQRRLLAPLGLLLLPRYGEIAVADVPWLRGAGVRLRQAHRKAAEDRGVVLLLRMASPRE</sequence>
<keyword evidence="5 7" id="KW-1133">Transmembrane helix</keyword>
<gene>
    <name evidence="10" type="ORF">Thpro_022829</name>
</gene>
<evidence type="ECO:0000256" key="3">
    <source>
        <dbReference type="ARBA" id="ARBA00022475"/>
    </source>
</evidence>
<dbReference type="EMBL" id="JQSG02000006">
    <property type="protein sequence ID" value="OBS08579.1"/>
    <property type="molecule type" value="Genomic_DNA"/>
</dbReference>
<feature type="transmembrane region" description="Helical" evidence="7">
    <location>
        <begin position="377"/>
        <end position="399"/>
    </location>
</feature>
<evidence type="ECO:0000256" key="2">
    <source>
        <dbReference type="ARBA" id="ARBA00010792"/>
    </source>
</evidence>
<accession>A0A1A6C203</accession>
<feature type="transmembrane region" description="Helical" evidence="7">
    <location>
        <begin position="405"/>
        <end position="425"/>
    </location>
</feature>
<feature type="transmembrane region" description="Helical" evidence="7">
    <location>
        <begin position="33"/>
        <end position="57"/>
    </location>
</feature>
<dbReference type="PANTHER" id="PTHR30353">
    <property type="entry name" value="INNER MEMBRANE PROTEIN DEDA-RELATED"/>
    <property type="match status" value="1"/>
</dbReference>
<evidence type="ECO:0000256" key="1">
    <source>
        <dbReference type="ARBA" id="ARBA00004651"/>
    </source>
</evidence>
<dbReference type="OrthoDB" id="9780918at2"/>
<protein>
    <submittedName>
        <fullName evidence="10">Uncharacterized protein</fullName>
    </submittedName>
</protein>
<comment type="subcellular location">
    <subcellularLocation>
        <location evidence="1">Cell membrane</location>
        <topology evidence="1">Multi-pass membrane protein</topology>
    </subcellularLocation>
</comment>
<keyword evidence="4 7" id="KW-0812">Transmembrane</keyword>
<dbReference type="InterPro" id="IPR025902">
    <property type="entry name" value="LssY-like-C_dom"/>
</dbReference>
<feature type="domain" description="VTT" evidence="8">
    <location>
        <begin position="39"/>
        <end position="162"/>
    </location>
</feature>
<evidence type="ECO:0000256" key="5">
    <source>
        <dbReference type="ARBA" id="ARBA00022989"/>
    </source>
</evidence>
<comment type="similarity">
    <text evidence="2">Belongs to the DedA family.</text>
</comment>
<feature type="domain" description="LssY-like C-terminal" evidence="9">
    <location>
        <begin position="481"/>
        <end position="594"/>
    </location>
</feature>
<keyword evidence="3" id="KW-1003">Cell membrane</keyword>
<feature type="transmembrane region" description="Helical" evidence="7">
    <location>
        <begin position="6"/>
        <end position="26"/>
    </location>
</feature>
<evidence type="ECO:0000259" key="8">
    <source>
        <dbReference type="Pfam" id="PF09335"/>
    </source>
</evidence>
<feature type="transmembrane region" description="Helical" evidence="7">
    <location>
        <begin position="175"/>
        <end position="197"/>
    </location>
</feature>
<dbReference type="Pfam" id="PF09335">
    <property type="entry name" value="VTT_dom"/>
    <property type="match status" value="1"/>
</dbReference>
<evidence type="ECO:0000256" key="7">
    <source>
        <dbReference type="SAM" id="Phobius"/>
    </source>
</evidence>
<feature type="transmembrane region" description="Helical" evidence="7">
    <location>
        <begin position="321"/>
        <end position="343"/>
    </location>
</feature>
<keyword evidence="11" id="KW-1185">Reference proteome</keyword>
<feature type="transmembrane region" description="Helical" evidence="7">
    <location>
        <begin position="144"/>
        <end position="169"/>
    </location>
</feature>
<dbReference type="Pfam" id="PF14067">
    <property type="entry name" value="LssY_C"/>
    <property type="match status" value="1"/>
</dbReference>